<organism evidence="4 5">
    <name type="scientific">Actinomadura sediminis</name>
    <dbReference type="NCBI Taxonomy" id="1038904"/>
    <lineage>
        <taxon>Bacteria</taxon>
        <taxon>Bacillati</taxon>
        <taxon>Actinomycetota</taxon>
        <taxon>Actinomycetes</taxon>
        <taxon>Streptosporangiales</taxon>
        <taxon>Thermomonosporaceae</taxon>
        <taxon>Actinomadura</taxon>
    </lineage>
</organism>
<dbReference type="PRINTS" id="PR00080">
    <property type="entry name" value="SDRFAMILY"/>
</dbReference>
<dbReference type="SMART" id="SM00822">
    <property type="entry name" value="PKS_KR"/>
    <property type="match status" value="1"/>
</dbReference>
<accession>A0ABW3EK04</accession>
<dbReference type="SUPFAM" id="SSF51735">
    <property type="entry name" value="NAD(P)-binding Rossmann-fold domains"/>
    <property type="match status" value="1"/>
</dbReference>
<dbReference type="PANTHER" id="PTHR42760">
    <property type="entry name" value="SHORT-CHAIN DEHYDROGENASES/REDUCTASES FAMILY MEMBER"/>
    <property type="match status" value="1"/>
</dbReference>
<dbReference type="Pfam" id="PF13561">
    <property type="entry name" value="adh_short_C2"/>
    <property type="match status" value="1"/>
</dbReference>
<evidence type="ECO:0000256" key="2">
    <source>
        <dbReference type="ARBA" id="ARBA00023002"/>
    </source>
</evidence>
<dbReference type="PROSITE" id="PS00061">
    <property type="entry name" value="ADH_SHORT"/>
    <property type="match status" value="1"/>
</dbReference>
<protein>
    <submittedName>
        <fullName evidence="4">SDR family oxidoreductase</fullName>
    </submittedName>
</protein>
<keyword evidence="5" id="KW-1185">Reference proteome</keyword>
<gene>
    <name evidence="4" type="ORF">ACFQ11_09510</name>
</gene>
<dbReference type="EMBL" id="JBHTJA010000012">
    <property type="protein sequence ID" value="MFD0900626.1"/>
    <property type="molecule type" value="Genomic_DNA"/>
</dbReference>
<dbReference type="InterPro" id="IPR057326">
    <property type="entry name" value="KR_dom"/>
</dbReference>
<evidence type="ECO:0000313" key="5">
    <source>
        <dbReference type="Proteomes" id="UP001596972"/>
    </source>
</evidence>
<reference evidence="5" key="1">
    <citation type="journal article" date="2019" name="Int. J. Syst. Evol. Microbiol.">
        <title>The Global Catalogue of Microorganisms (GCM) 10K type strain sequencing project: providing services to taxonomists for standard genome sequencing and annotation.</title>
        <authorList>
            <consortium name="The Broad Institute Genomics Platform"/>
            <consortium name="The Broad Institute Genome Sequencing Center for Infectious Disease"/>
            <person name="Wu L."/>
            <person name="Ma J."/>
        </authorList>
    </citation>
    <scope>NUCLEOTIDE SEQUENCE [LARGE SCALE GENOMIC DNA]</scope>
    <source>
        <strain evidence="5">JCM 31202</strain>
    </source>
</reference>
<dbReference type="InterPro" id="IPR020904">
    <property type="entry name" value="Sc_DH/Rdtase_CS"/>
</dbReference>
<dbReference type="PANTHER" id="PTHR42760:SF115">
    <property type="entry name" value="3-OXOACYL-[ACYL-CARRIER-PROTEIN] REDUCTASE FABG"/>
    <property type="match status" value="1"/>
</dbReference>
<evidence type="ECO:0000313" key="4">
    <source>
        <dbReference type="EMBL" id="MFD0900626.1"/>
    </source>
</evidence>
<dbReference type="InterPro" id="IPR002347">
    <property type="entry name" value="SDR_fam"/>
</dbReference>
<dbReference type="InterPro" id="IPR036291">
    <property type="entry name" value="NAD(P)-bd_dom_sf"/>
</dbReference>
<evidence type="ECO:0000259" key="3">
    <source>
        <dbReference type="SMART" id="SM00822"/>
    </source>
</evidence>
<evidence type="ECO:0000256" key="1">
    <source>
        <dbReference type="ARBA" id="ARBA00006484"/>
    </source>
</evidence>
<dbReference type="RefSeq" id="WP_378297625.1">
    <property type="nucleotide sequence ID" value="NZ_JBHTJA010000012.1"/>
</dbReference>
<dbReference type="CDD" id="cd05233">
    <property type="entry name" value="SDR_c"/>
    <property type="match status" value="1"/>
</dbReference>
<dbReference type="PRINTS" id="PR00081">
    <property type="entry name" value="GDHRDH"/>
</dbReference>
<dbReference type="Proteomes" id="UP001596972">
    <property type="component" value="Unassembled WGS sequence"/>
</dbReference>
<feature type="domain" description="Ketoreductase" evidence="3">
    <location>
        <begin position="9"/>
        <end position="189"/>
    </location>
</feature>
<sequence length="251" mass="25939">MSAPDLDGRLVVVTGAGRGLGLEIARAAGRAGARIVVAERDPGLAGSAVAGLAAEGIETHRVDTDVADTASVADLAGAVARIGPVHGVVNNAALADGVGGRPFYDIDPEQWDAVLTVNVRGTWLVSRALWPHLARPGGRIVNLASDAAFYGSPRLAHYVTSKSAIVGMTRAMARDAGPHDVTVNAVAPGLTLGEAADRIPAERHELYRLNRALDRPQEPGDLTGAVLFLLSDAASYITGQTLVVDGGFVFN</sequence>
<keyword evidence="2" id="KW-0560">Oxidoreductase</keyword>
<proteinExistence type="inferred from homology"/>
<comment type="similarity">
    <text evidence="1">Belongs to the short-chain dehydrogenases/reductases (SDR) family.</text>
</comment>
<name>A0ABW3EK04_9ACTN</name>
<comment type="caution">
    <text evidence="4">The sequence shown here is derived from an EMBL/GenBank/DDBJ whole genome shotgun (WGS) entry which is preliminary data.</text>
</comment>
<dbReference type="Gene3D" id="3.40.50.720">
    <property type="entry name" value="NAD(P)-binding Rossmann-like Domain"/>
    <property type="match status" value="1"/>
</dbReference>